<dbReference type="GO" id="GO:0046872">
    <property type="term" value="F:metal ion binding"/>
    <property type="evidence" value="ECO:0007669"/>
    <property type="project" value="UniProtKB-KW"/>
</dbReference>
<evidence type="ECO:0000256" key="4">
    <source>
        <dbReference type="ARBA" id="ARBA00023004"/>
    </source>
</evidence>
<keyword evidence="3" id="KW-0479">Metal-binding</keyword>
<dbReference type="CDD" id="cd01335">
    <property type="entry name" value="Radical_SAM"/>
    <property type="match status" value="1"/>
</dbReference>
<feature type="domain" description="B12-binding" evidence="6">
    <location>
        <begin position="29"/>
        <end position="205"/>
    </location>
</feature>
<dbReference type="InterPro" id="IPR006638">
    <property type="entry name" value="Elp3/MiaA/NifB-like_rSAM"/>
</dbReference>
<sequence>MASFTKTMSGCGARKKALFSEPVDVLLVNPWIYDFAAYDFWLRPYGLLRLGGWLRKKGYRVKLLDLLDPFHPELPRRPKRKFFGTGHFFRTPVEKPALFEDVPRRWARYGLPPELVERELSRIPAPRLILLTCLQTYWYPGALETYRLLRRFFPETPILLGGIYARLLPDHAQKTFPEAEIVVTGREEEILSRIEELVPPSGEPRSEGYPVFDLQREIPYAVLLTGTGCPFRCAYCASRLLFPEIKRRSPEDLFSEILYWYERFGVRDLVFYDDALLWDFEHHLGPLLERVVEAGISVRFHTPNALHARFLTPEVARWLKRAGFVTVRLGLETVTRRYDQKVNPEEFEAAVASLRQAGYAPREIGVYLLFGLPEQELSEVRKAAEYVARLGARPILAEYSPVPGTPLFKEASRISRYPLFEEPLAHNNSVFPAFKRPDWEAIEGLKRYVRELSR</sequence>
<evidence type="ECO:0000256" key="5">
    <source>
        <dbReference type="ARBA" id="ARBA00023014"/>
    </source>
</evidence>
<dbReference type="GO" id="GO:0005829">
    <property type="term" value="C:cytosol"/>
    <property type="evidence" value="ECO:0007669"/>
    <property type="project" value="TreeGrafter"/>
</dbReference>
<dbReference type="Proteomes" id="UP000886043">
    <property type="component" value="Unassembled WGS sequence"/>
</dbReference>
<evidence type="ECO:0000256" key="2">
    <source>
        <dbReference type="ARBA" id="ARBA00022691"/>
    </source>
</evidence>
<proteinExistence type="predicted"/>
<dbReference type="PROSITE" id="PS51332">
    <property type="entry name" value="B12_BINDING"/>
    <property type="match status" value="1"/>
</dbReference>
<comment type="caution">
    <text evidence="8">The sequence shown here is derived from an EMBL/GenBank/DDBJ whole genome shotgun (WGS) entry which is preliminary data.</text>
</comment>
<dbReference type="PANTHER" id="PTHR43409">
    <property type="entry name" value="ANAEROBIC MAGNESIUM-PROTOPORPHYRIN IX MONOMETHYL ESTER CYCLASE-RELATED"/>
    <property type="match status" value="1"/>
</dbReference>
<dbReference type="GO" id="GO:0051536">
    <property type="term" value="F:iron-sulfur cluster binding"/>
    <property type="evidence" value="ECO:0007669"/>
    <property type="project" value="UniProtKB-KW"/>
</dbReference>
<dbReference type="PROSITE" id="PS51918">
    <property type="entry name" value="RADICAL_SAM"/>
    <property type="match status" value="1"/>
</dbReference>
<dbReference type="InterPro" id="IPR051198">
    <property type="entry name" value="BchE-like"/>
</dbReference>
<dbReference type="InterPro" id="IPR013785">
    <property type="entry name" value="Aldolase_TIM"/>
</dbReference>
<dbReference type="SFLD" id="SFLDG01082">
    <property type="entry name" value="B12-binding_domain_containing"/>
    <property type="match status" value="1"/>
</dbReference>
<evidence type="ECO:0000259" key="7">
    <source>
        <dbReference type="PROSITE" id="PS51918"/>
    </source>
</evidence>
<reference evidence="8" key="1">
    <citation type="journal article" date="2020" name="mSystems">
        <title>Genome- and Community-Level Interaction Insights into Carbon Utilization and Element Cycling Functions of Hydrothermarchaeota in Hydrothermal Sediment.</title>
        <authorList>
            <person name="Zhou Z."/>
            <person name="Liu Y."/>
            <person name="Xu W."/>
            <person name="Pan J."/>
            <person name="Luo Z.H."/>
            <person name="Li M."/>
        </authorList>
    </citation>
    <scope>NUCLEOTIDE SEQUENCE [LARGE SCALE GENOMIC DNA]</scope>
    <source>
        <strain evidence="8">HyVt-483</strain>
    </source>
</reference>
<dbReference type="EMBL" id="DRMH01000044">
    <property type="protein sequence ID" value="HFC97562.1"/>
    <property type="molecule type" value="Genomic_DNA"/>
</dbReference>
<keyword evidence="4" id="KW-0408">Iron</keyword>
<dbReference type="GO" id="GO:0031419">
    <property type="term" value="F:cobalamin binding"/>
    <property type="evidence" value="ECO:0007669"/>
    <property type="project" value="InterPro"/>
</dbReference>
<gene>
    <name evidence="8" type="ORF">ENJ40_03760</name>
</gene>
<feature type="domain" description="Radical SAM core" evidence="7">
    <location>
        <begin position="215"/>
        <end position="441"/>
    </location>
</feature>
<dbReference type="SUPFAM" id="SSF102114">
    <property type="entry name" value="Radical SAM enzymes"/>
    <property type="match status" value="1"/>
</dbReference>
<evidence type="ECO:0000256" key="3">
    <source>
        <dbReference type="ARBA" id="ARBA00022723"/>
    </source>
</evidence>
<keyword evidence="5" id="KW-0411">Iron-sulfur</keyword>
<dbReference type="InterPro" id="IPR007197">
    <property type="entry name" value="rSAM"/>
</dbReference>
<dbReference type="InterPro" id="IPR006158">
    <property type="entry name" value="Cobalamin-bd"/>
</dbReference>
<dbReference type="Gene3D" id="3.20.20.70">
    <property type="entry name" value="Aldolase class I"/>
    <property type="match status" value="1"/>
</dbReference>
<evidence type="ECO:0000259" key="6">
    <source>
        <dbReference type="PROSITE" id="PS51332"/>
    </source>
</evidence>
<dbReference type="SFLD" id="SFLDS00029">
    <property type="entry name" value="Radical_SAM"/>
    <property type="match status" value="1"/>
</dbReference>
<accession>A0A7C3GSI5</accession>
<dbReference type="Pfam" id="PF04055">
    <property type="entry name" value="Radical_SAM"/>
    <property type="match status" value="1"/>
</dbReference>
<organism evidence="8">
    <name type="scientific">Thermosulfurimonas dismutans</name>
    <dbReference type="NCBI Taxonomy" id="999894"/>
    <lineage>
        <taxon>Bacteria</taxon>
        <taxon>Pseudomonadati</taxon>
        <taxon>Thermodesulfobacteriota</taxon>
        <taxon>Thermodesulfobacteria</taxon>
        <taxon>Thermodesulfobacteriales</taxon>
        <taxon>Thermodesulfobacteriaceae</taxon>
        <taxon>Thermosulfurimonas</taxon>
    </lineage>
</organism>
<dbReference type="InterPro" id="IPR058240">
    <property type="entry name" value="rSAM_sf"/>
</dbReference>
<name>A0A7C3GSI5_9BACT</name>
<dbReference type="PANTHER" id="PTHR43409:SF15">
    <property type="entry name" value="PUTATIVE-RELATED"/>
    <property type="match status" value="1"/>
</dbReference>
<protein>
    <submittedName>
        <fullName evidence="8">Radical SAM protein</fullName>
    </submittedName>
</protein>
<comment type="cofactor">
    <cofactor evidence="1">
        <name>[4Fe-4S] cluster</name>
        <dbReference type="ChEBI" id="CHEBI:49883"/>
    </cofactor>
</comment>
<dbReference type="SMART" id="SM00729">
    <property type="entry name" value="Elp3"/>
    <property type="match status" value="1"/>
</dbReference>
<keyword evidence="2" id="KW-0949">S-adenosyl-L-methionine</keyword>
<evidence type="ECO:0000256" key="1">
    <source>
        <dbReference type="ARBA" id="ARBA00001966"/>
    </source>
</evidence>
<evidence type="ECO:0000313" key="8">
    <source>
        <dbReference type="EMBL" id="HFC97562.1"/>
    </source>
</evidence>
<dbReference type="GO" id="GO:0003824">
    <property type="term" value="F:catalytic activity"/>
    <property type="evidence" value="ECO:0007669"/>
    <property type="project" value="InterPro"/>
</dbReference>
<dbReference type="AlphaFoldDB" id="A0A7C3GSI5"/>